<dbReference type="GO" id="GO:0006890">
    <property type="term" value="P:retrograde vesicle-mediated transport, Golgi to endoplasmic reticulum"/>
    <property type="evidence" value="ECO:0007669"/>
    <property type="project" value="InterPro"/>
</dbReference>
<name>A0A6G1GEH2_9PEZI</name>
<evidence type="ECO:0000313" key="7">
    <source>
        <dbReference type="EMBL" id="KAF1816424.1"/>
    </source>
</evidence>
<dbReference type="RefSeq" id="XP_033538055.1">
    <property type="nucleotide sequence ID" value="XM_033682413.1"/>
</dbReference>
<evidence type="ECO:0000313" key="9">
    <source>
        <dbReference type="RefSeq" id="XP_033538055.1"/>
    </source>
</evidence>
<evidence type="ECO:0000313" key="8">
    <source>
        <dbReference type="Proteomes" id="UP000504638"/>
    </source>
</evidence>
<reference evidence="9" key="3">
    <citation type="submission" date="2025-04" db="UniProtKB">
        <authorList>
            <consortium name="RefSeq"/>
        </authorList>
    </citation>
    <scope>IDENTIFICATION</scope>
    <source>
        <strain evidence="9">CBS 781.70</strain>
    </source>
</reference>
<keyword evidence="2" id="KW-0813">Transport</keyword>
<dbReference type="InterPro" id="IPR013244">
    <property type="entry name" value="Sec39_domain"/>
</dbReference>
<dbReference type="AlphaFoldDB" id="A0A6G1GEH2"/>
<keyword evidence="8" id="KW-1185">Reference proteome</keyword>
<dbReference type="OrthoDB" id="3434013at2759"/>
<reference evidence="7 9" key="1">
    <citation type="submission" date="2020-01" db="EMBL/GenBank/DDBJ databases">
        <authorList>
            <consortium name="DOE Joint Genome Institute"/>
            <person name="Haridas S."/>
            <person name="Albert R."/>
            <person name="Binder M."/>
            <person name="Bloem J."/>
            <person name="Labutti K."/>
            <person name="Salamov A."/>
            <person name="Andreopoulos B."/>
            <person name="Baker S.E."/>
            <person name="Barry K."/>
            <person name="Bills G."/>
            <person name="Bluhm B.H."/>
            <person name="Cannon C."/>
            <person name="Castanera R."/>
            <person name="Culley D.E."/>
            <person name="Daum C."/>
            <person name="Ezra D."/>
            <person name="Gonzalez J.B."/>
            <person name="Henrissat B."/>
            <person name="Kuo A."/>
            <person name="Liang C."/>
            <person name="Lipzen A."/>
            <person name="Lutzoni F."/>
            <person name="Magnuson J."/>
            <person name="Mondo S."/>
            <person name="Nolan M."/>
            <person name="Ohm R."/>
            <person name="Pangilinan J."/>
            <person name="Park H.-J."/>
            <person name="Ramirez L."/>
            <person name="Alfaro M."/>
            <person name="Sun H."/>
            <person name="Tritt A."/>
            <person name="Yoshinaga Y."/>
            <person name="Zwiers L.-H."/>
            <person name="Turgeon B.G."/>
            <person name="Goodwin S.B."/>
            <person name="Spatafora J.W."/>
            <person name="Crous P.W."/>
            <person name="Grigoriev I.V."/>
        </authorList>
    </citation>
    <scope>NUCLEOTIDE SEQUENCE</scope>
    <source>
        <strain evidence="7 9">CBS 781.70</strain>
    </source>
</reference>
<dbReference type="Pfam" id="PF08314">
    <property type="entry name" value="Sec39"/>
    <property type="match status" value="1"/>
</dbReference>
<evidence type="ECO:0000256" key="5">
    <source>
        <dbReference type="SAM" id="MobiDB-lite"/>
    </source>
</evidence>
<feature type="region of interest" description="Disordered" evidence="5">
    <location>
        <begin position="869"/>
        <end position="905"/>
    </location>
</feature>
<evidence type="ECO:0000256" key="3">
    <source>
        <dbReference type="ARBA" id="ARBA00022824"/>
    </source>
</evidence>
<dbReference type="PANTHER" id="PTHR40787:SF3">
    <property type="entry name" value="PROTEIN TRANSPORT PROTEIN SEC39"/>
    <property type="match status" value="1"/>
</dbReference>
<feature type="compositionally biased region" description="Basic and acidic residues" evidence="5">
    <location>
        <begin position="240"/>
        <end position="252"/>
    </location>
</feature>
<keyword evidence="4" id="KW-0653">Protein transport</keyword>
<organism evidence="7">
    <name type="scientific">Eremomyces bilateralis CBS 781.70</name>
    <dbReference type="NCBI Taxonomy" id="1392243"/>
    <lineage>
        <taxon>Eukaryota</taxon>
        <taxon>Fungi</taxon>
        <taxon>Dikarya</taxon>
        <taxon>Ascomycota</taxon>
        <taxon>Pezizomycotina</taxon>
        <taxon>Dothideomycetes</taxon>
        <taxon>Dothideomycetes incertae sedis</taxon>
        <taxon>Eremomycetales</taxon>
        <taxon>Eremomycetaceae</taxon>
        <taxon>Eremomyces</taxon>
    </lineage>
</organism>
<evidence type="ECO:0000256" key="2">
    <source>
        <dbReference type="ARBA" id="ARBA00022448"/>
    </source>
</evidence>
<dbReference type="GeneID" id="54422983"/>
<reference evidence="9" key="2">
    <citation type="submission" date="2020-04" db="EMBL/GenBank/DDBJ databases">
        <authorList>
            <consortium name="NCBI Genome Project"/>
        </authorList>
    </citation>
    <scope>NUCLEOTIDE SEQUENCE</scope>
    <source>
        <strain evidence="9">CBS 781.70</strain>
    </source>
</reference>
<evidence type="ECO:0000256" key="1">
    <source>
        <dbReference type="ARBA" id="ARBA00004240"/>
    </source>
</evidence>
<evidence type="ECO:0000259" key="6">
    <source>
        <dbReference type="Pfam" id="PF08314"/>
    </source>
</evidence>
<dbReference type="PANTHER" id="PTHR40787">
    <property type="entry name" value="SECRETED PROTEIN"/>
    <property type="match status" value="1"/>
</dbReference>
<dbReference type="EMBL" id="ML975150">
    <property type="protein sequence ID" value="KAF1816424.1"/>
    <property type="molecule type" value="Genomic_DNA"/>
</dbReference>
<dbReference type="GO" id="GO:0005783">
    <property type="term" value="C:endoplasmic reticulum"/>
    <property type="evidence" value="ECO:0007669"/>
    <property type="project" value="UniProtKB-SubCell"/>
</dbReference>
<proteinExistence type="predicted"/>
<dbReference type="GO" id="GO:0015031">
    <property type="term" value="P:protein transport"/>
    <property type="evidence" value="ECO:0007669"/>
    <property type="project" value="UniProtKB-KW"/>
</dbReference>
<dbReference type="Proteomes" id="UP000504638">
    <property type="component" value="Unplaced"/>
</dbReference>
<keyword evidence="3" id="KW-0256">Endoplasmic reticulum</keyword>
<feature type="domain" description="Sec39" evidence="6">
    <location>
        <begin position="14"/>
        <end position="810"/>
    </location>
</feature>
<gene>
    <name evidence="7 9" type="ORF">P152DRAFT_505062</name>
</gene>
<sequence>MVHLTQLSRSHCFLLAAQYASEANISAFSSLRASRPECFDAELLLRILLTFLSEGTEPGRYTPLARDIAHLRPSEEPTVEVDISAVDEISDGVAKKRAKRLVLVPVRHPSRSEDDTLDTFTHFLIHRAYQLDQAGLLRLTPCLITPYLDHSSYLRTWYTSIVLPLVRVNLEFYPDVDPTWTVPVIETLFGREGVDALLAKGQTDHNEDERDGKVAARDIKALVGPWVYGSNERKRRRVGPKTETRSESERRPSLIQQSVDPYEGLSGIEADWNRVFDWLQETAVKDPSYVVDSIDDWSGPNNVDLGESGGYGALTQEQADALDVQYVRSMVAVIYGLQNDASASGIAQRLLRRIETLGGFEPSAALDPNAKLPRVAPDSPIVQDIVRTLNSNSNLRNTALSEPTPDAISLLQACVLSSSMLGAMGHDVSVANAAKIKSRGNIQEQLAVLEKILHSRLSIRLAEPEWISIREKVLWLWSWNPEDVKGVQHSNGVLGAIDRAMLEKHVLKTFLTAGCYQSAIRTYLQENDSPLERGDVEATVLAAIFTSYDNASNGNKTRGGMKKATEILAIFRPQFRFSEGLKRCDALISATHALSFYSLTLQHAVPFQPVSIRVSGDPLALLGKVFSQNPKSYTKLDDLISIAKNFVGAGLPSDSPDEEHRSRPVPDLETKQFAAEMRVTGMAIEAALAEDDFETAYSYVVNRLNPQQEVDRPSTPSTARARKSPADDIAWRAALLAGKFRPSDPSTFAIHASAATSTPPSLRRLEQRMELLSQALLLAPPSALAEVLAVWRRCEEEMTTLLAQEAEAESSFNDRADRRIPGGFDTSAAFVQPRREVGRGAVEEAPMGLFDVARGAAAAFSKTAFPLRGGANSSAAGEKGQVYGHEREGSGASGSDGEGTVRKRDMVANAVAGGLASGLGWVLGTTPVQNQPK</sequence>
<protein>
    <submittedName>
        <fullName evidence="7 9">Secretory pathway Sec39</fullName>
    </submittedName>
</protein>
<evidence type="ECO:0000256" key="4">
    <source>
        <dbReference type="ARBA" id="ARBA00022927"/>
    </source>
</evidence>
<feature type="region of interest" description="Disordered" evidence="5">
    <location>
        <begin position="232"/>
        <end position="256"/>
    </location>
</feature>
<comment type="subcellular location">
    <subcellularLocation>
        <location evidence="1">Endoplasmic reticulum</location>
    </subcellularLocation>
</comment>
<accession>A0A6G1GEH2</accession>